<feature type="compositionally biased region" description="Polar residues" evidence="1">
    <location>
        <begin position="68"/>
        <end position="79"/>
    </location>
</feature>
<dbReference type="EMBL" id="CAMXCT020003513">
    <property type="protein sequence ID" value="CAL1158233.1"/>
    <property type="molecule type" value="Genomic_DNA"/>
</dbReference>
<feature type="compositionally biased region" description="Polar residues" evidence="1">
    <location>
        <begin position="38"/>
        <end position="50"/>
    </location>
</feature>
<dbReference type="EMBL" id="CAMXCT010003513">
    <property type="protein sequence ID" value="CAI4004858.1"/>
    <property type="molecule type" value="Genomic_DNA"/>
</dbReference>
<feature type="region of interest" description="Disordered" evidence="1">
    <location>
        <begin position="38"/>
        <end position="57"/>
    </location>
</feature>
<evidence type="ECO:0000313" key="4">
    <source>
        <dbReference type="Proteomes" id="UP001152797"/>
    </source>
</evidence>
<dbReference type="EMBL" id="CAMXCT030003513">
    <property type="protein sequence ID" value="CAL4792170.1"/>
    <property type="molecule type" value="Genomic_DNA"/>
</dbReference>
<gene>
    <name evidence="2" type="ORF">C1SCF055_LOCUS30627</name>
</gene>
<accession>A0A9P1GC31</accession>
<evidence type="ECO:0000313" key="3">
    <source>
        <dbReference type="EMBL" id="CAL4792170.1"/>
    </source>
</evidence>
<dbReference type="OrthoDB" id="418161at2759"/>
<sequence length="213" mass="24342">MADKKQLTHLQFLSQRGKVRRKWDELLLVINNVATTSGGESVEASPTSNAGRARSRGQLKAAQELMSKGQSTGDLTRSSPVRRGRPAWNDRHHLLYSTVNDKMQKNVRAYFDRPREIDAYGTRYDDPLRTIWQLDTPIAAPPPGTSMPLSPSSVANAERMEKFSRSYSAPKLTGGQLREARWDSRHHILFAKDNHYFQANLREYFERPRYLAV</sequence>
<feature type="region of interest" description="Disordered" evidence="1">
    <location>
        <begin position="64"/>
        <end position="88"/>
    </location>
</feature>
<reference evidence="2" key="1">
    <citation type="submission" date="2022-10" db="EMBL/GenBank/DDBJ databases">
        <authorList>
            <person name="Chen Y."/>
            <person name="Dougan E. K."/>
            <person name="Chan C."/>
            <person name="Rhodes N."/>
            <person name="Thang M."/>
        </authorList>
    </citation>
    <scope>NUCLEOTIDE SEQUENCE</scope>
</reference>
<organism evidence="2">
    <name type="scientific">Cladocopium goreaui</name>
    <dbReference type="NCBI Taxonomy" id="2562237"/>
    <lineage>
        <taxon>Eukaryota</taxon>
        <taxon>Sar</taxon>
        <taxon>Alveolata</taxon>
        <taxon>Dinophyceae</taxon>
        <taxon>Suessiales</taxon>
        <taxon>Symbiodiniaceae</taxon>
        <taxon>Cladocopium</taxon>
    </lineage>
</organism>
<protein>
    <submittedName>
        <fullName evidence="2">Uncharacterized protein</fullName>
    </submittedName>
</protein>
<comment type="caution">
    <text evidence="2">The sequence shown here is derived from an EMBL/GenBank/DDBJ whole genome shotgun (WGS) entry which is preliminary data.</text>
</comment>
<reference evidence="3 4" key="2">
    <citation type="submission" date="2024-05" db="EMBL/GenBank/DDBJ databases">
        <authorList>
            <person name="Chen Y."/>
            <person name="Shah S."/>
            <person name="Dougan E. K."/>
            <person name="Thang M."/>
            <person name="Chan C."/>
        </authorList>
    </citation>
    <scope>NUCLEOTIDE SEQUENCE [LARGE SCALE GENOMIC DNA]</scope>
</reference>
<evidence type="ECO:0000313" key="2">
    <source>
        <dbReference type="EMBL" id="CAI4004858.1"/>
    </source>
</evidence>
<dbReference type="Proteomes" id="UP001152797">
    <property type="component" value="Unassembled WGS sequence"/>
</dbReference>
<proteinExistence type="predicted"/>
<name>A0A9P1GC31_9DINO</name>
<dbReference type="AlphaFoldDB" id="A0A9P1GC31"/>
<evidence type="ECO:0000256" key="1">
    <source>
        <dbReference type="SAM" id="MobiDB-lite"/>
    </source>
</evidence>
<keyword evidence="4" id="KW-1185">Reference proteome</keyword>